<evidence type="ECO:0000256" key="1">
    <source>
        <dbReference type="ARBA" id="ARBA00005594"/>
    </source>
</evidence>
<feature type="short sequence motif" description="'KMSKS' region" evidence="10">
    <location>
        <begin position="266"/>
        <end position="270"/>
    </location>
</feature>
<dbReference type="InterPro" id="IPR032678">
    <property type="entry name" value="tRNA-synt_1_cat_dom"/>
</dbReference>
<evidence type="ECO:0000256" key="4">
    <source>
        <dbReference type="ARBA" id="ARBA00022723"/>
    </source>
</evidence>
<evidence type="ECO:0000256" key="6">
    <source>
        <dbReference type="ARBA" id="ARBA00022833"/>
    </source>
</evidence>
<feature type="short sequence motif" description="'HIGH' region" evidence="10">
    <location>
        <begin position="30"/>
        <end position="40"/>
    </location>
</feature>
<proteinExistence type="inferred from homology"/>
<feature type="binding site" evidence="10">
    <location>
        <position position="269"/>
    </location>
    <ligand>
        <name>ATP</name>
        <dbReference type="ChEBI" id="CHEBI:30616"/>
    </ligand>
</feature>
<keyword evidence="5 10" id="KW-0547">Nucleotide-binding</keyword>
<keyword evidence="4 10" id="KW-0479">Metal-binding</keyword>
<comment type="subcellular location">
    <subcellularLocation>
        <location evidence="10">Cytoplasm</location>
    </subcellularLocation>
</comment>
<organism evidence="13 14">
    <name type="scientific">Gluconobacter potus</name>
    <dbReference type="NCBI Taxonomy" id="2724927"/>
    <lineage>
        <taxon>Bacteria</taxon>
        <taxon>Pseudomonadati</taxon>
        <taxon>Pseudomonadota</taxon>
        <taxon>Alphaproteobacteria</taxon>
        <taxon>Acetobacterales</taxon>
        <taxon>Acetobacteraceae</taxon>
        <taxon>Gluconobacter</taxon>
    </lineage>
</organism>
<dbReference type="RefSeq" id="WP_062497390.1">
    <property type="nucleotide sequence ID" value="NZ_LHZB01000118.1"/>
</dbReference>
<dbReference type="GO" id="GO:0005524">
    <property type="term" value="F:ATP binding"/>
    <property type="evidence" value="ECO:0007669"/>
    <property type="project" value="UniProtKB-UniRule"/>
</dbReference>
<accession>A0A149QS21</accession>
<dbReference type="HAMAP" id="MF_00041">
    <property type="entry name" value="Cys_tRNA_synth"/>
    <property type="match status" value="1"/>
</dbReference>
<evidence type="ECO:0000256" key="3">
    <source>
        <dbReference type="ARBA" id="ARBA00022598"/>
    </source>
</evidence>
<comment type="catalytic activity">
    <reaction evidence="10">
        <text>tRNA(Cys) + L-cysteine + ATP = L-cysteinyl-tRNA(Cys) + AMP + diphosphate</text>
        <dbReference type="Rhea" id="RHEA:17773"/>
        <dbReference type="Rhea" id="RHEA-COMP:9661"/>
        <dbReference type="Rhea" id="RHEA-COMP:9679"/>
        <dbReference type="ChEBI" id="CHEBI:30616"/>
        <dbReference type="ChEBI" id="CHEBI:33019"/>
        <dbReference type="ChEBI" id="CHEBI:35235"/>
        <dbReference type="ChEBI" id="CHEBI:78442"/>
        <dbReference type="ChEBI" id="CHEBI:78517"/>
        <dbReference type="ChEBI" id="CHEBI:456215"/>
        <dbReference type="EC" id="6.1.1.16"/>
    </reaction>
</comment>
<dbReference type="InterPro" id="IPR009080">
    <property type="entry name" value="tRNAsynth_Ia_anticodon-bd"/>
</dbReference>
<dbReference type="PANTHER" id="PTHR10890">
    <property type="entry name" value="CYSTEINYL-TRNA SYNTHETASE"/>
    <property type="match status" value="1"/>
</dbReference>
<dbReference type="GO" id="GO:0006423">
    <property type="term" value="P:cysteinyl-tRNA aminoacylation"/>
    <property type="evidence" value="ECO:0007669"/>
    <property type="project" value="UniProtKB-UniRule"/>
</dbReference>
<dbReference type="InterPro" id="IPR014729">
    <property type="entry name" value="Rossmann-like_a/b/a_fold"/>
</dbReference>
<evidence type="ECO:0000256" key="2">
    <source>
        <dbReference type="ARBA" id="ARBA00011245"/>
    </source>
</evidence>
<evidence type="ECO:0000256" key="5">
    <source>
        <dbReference type="ARBA" id="ARBA00022741"/>
    </source>
</evidence>
<dbReference type="PANTHER" id="PTHR10890:SF3">
    <property type="entry name" value="CYSTEINE--TRNA LIGASE, CYTOPLASMIC"/>
    <property type="match status" value="1"/>
</dbReference>
<dbReference type="Gene3D" id="1.20.120.1910">
    <property type="entry name" value="Cysteine-tRNA ligase, C-terminal anti-codon recognition domain"/>
    <property type="match status" value="1"/>
</dbReference>
<dbReference type="PATRIC" id="fig|442.7.peg.3392"/>
<comment type="subunit">
    <text evidence="2 10">Monomer.</text>
</comment>
<dbReference type="InterPro" id="IPR056411">
    <property type="entry name" value="CysS_C"/>
</dbReference>
<keyword evidence="6 10" id="KW-0862">Zinc</keyword>
<evidence type="ECO:0000256" key="10">
    <source>
        <dbReference type="HAMAP-Rule" id="MF_00041"/>
    </source>
</evidence>
<dbReference type="InterPro" id="IPR024909">
    <property type="entry name" value="Cys-tRNA/MSH_ligase"/>
</dbReference>
<keyword evidence="8 10" id="KW-0648">Protein biosynthesis</keyword>
<feature type="domain" description="Cysteinyl-tRNA ligase anticodon binding" evidence="12">
    <location>
        <begin position="404"/>
        <end position="442"/>
    </location>
</feature>
<keyword evidence="7 10" id="KW-0067">ATP-binding</keyword>
<dbReference type="CDD" id="cd00672">
    <property type="entry name" value="CysRS_core"/>
    <property type="match status" value="1"/>
</dbReference>
<evidence type="ECO:0000313" key="13">
    <source>
        <dbReference type="EMBL" id="KXV00103.1"/>
    </source>
</evidence>
<evidence type="ECO:0000259" key="12">
    <source>
        <dbReference type="Pfam" id="PF23493"/>
    </source>
</evidence>
<evidence type="ECO:0000313" key="14">
    <source>
        <dbReference type="Proteomes" id="UP000075573"/>
    </source>
</evidence>
<evidence type="ECO:0000259" key="11">
    <source>
        <dbReference type="Pfam" id="PF01406"/>
    </source>
</evidence>
<dbReference type="SUPFAM" id="SSF52374">
    <property type="entry name" value="Nucleotidylyl transferase"/>
    <property type="match status" value="1"/>
</dbReference>
<feature type="domain" description="tRNA synthetases class I catalytic" evidence="11">
    <location>
        <begin position="15"/>
        <end position="313"/>
    </location>
</feature>
<dbReference type="GO" id="GO:0008270">
    <property type="term" value="F:zinc ion binding"/>
    <property type="evidence" value="ECO:0007669"/>
    <property type="project" value="UniProtKB-UniRule"/>
</dbReference>
<evidence type="ECO:0000256" key="7">
    <source>
        <dbReference type="ARBA" id="ARBA00022840"/>
    </source>
</evidence>
<reference evidence="13 14" key="1">
    <citation type="submission" date="2015-06" db="EMBL/GenBank/DDBJ databases">
        <title>Improved classification and identification of acetic acid bacteria using matrix-assisted laser desorption/ionization time-of-flight mass spectrometry; Gluconobacter nephelii and Gluconobacter uchimurae are later heterotypic synonyms of Gluconobacter japonicus and Gluconobacter oxydans, respectively.</title>
        <authorList>
            <person name="Li L."/>
            <person name="Cleenwerck I."/>
            <person name="De Vuyst L."/>
            <person name="Vandamme P."/>
        </authorList>
    </citation>
    <scope>NUCLEOTIDE SEQUENCE [LARGE SCALE GENOMIC DNA]</scope>
    <source>
        <strain evidence="13 14">LMG 1764</strain>
    </source>
</reference>
<dbReference type="Pfam" id="PF23493">
    <property type="entry name" value="CysS_C"/>
    <property type="match status" value="1"/>
</dbReference>
<dbReference type="PRINTS" id="PR00983">
    <property type="entry name" value="TRNASYNTHCYS"/>
</dbReference>
<comment type="cofactor">
    <cofactor evidence="10">
        <name>Zn(2+)</name>
        <dbReference type="ChEBI" id="CHEBI:29105"/>
    </cofactor>
    <text evidence="10">Binds 1 zinc ion per subunit.</text>
</comment>
<keyword evidence="3 10" id="KW-0436">Ligase</keyword>
<dbReference type="SUPFAM" id="SSF47323">
    <property type="entry name" value="Anticodon-binding domain of a subclass of class I aminoacyl-tRNA synthetases"/>
    <property type="match status" value="1"/>
</dbReference>
<dbReference type="GO" id="GO:0005829">
    <property type="term" value="C:cytosol"/>
    <property type="evidence" value="ECO:0007669"/>
    <property type="project" value="TreeGrafter"/>
</dbReference>
<comment type="caution">
    <text evidence="13">The sequence shown here is derived from an EMBL/GenBank/DDBJ whole genome shotgun (WGS) entry which is preliminary data.</text>
</comment>
<evidence type="ECO:0000256" key="8">
    <source>
        <dbReference type="ARBA" id="ARBA00022917"/>
    </source>
</evidence>
<keyword evidence="9 10" id="KW-0030">Aminoacyl-tRNA synthetase</keyword>
<sequence length="454" mass="49552">MMKLYNSLTRRVEPFVPLEARRIGMYVCGPTVYDLPHLGNARSAVVFDTLRRILMHAFPHVDFVRNITDVDDKIISRATELGEDIATLTARTHASYLEDMGALGVLAPTTEPRATDHIAHMQDMIARLVARGHAYVSQGHVLFEVATNPSPGVLRDTSGLQVGASQRVDGMDYKRSPADFVLWKPAAKGEPGWESPWGYGRPGWHIECSAMAAEYLGPVFDIHGGGSDLEFPHHENEIAQSTCAHGTKQMARYFVHNGMLTVDGVKMSKSRGNFLTVRDVLRRYPGQGDAVRLTLLSALYRHELDFTWGRLEENIALMSSIRSVAARSSSPGTPDAGLVEALQANLNTPLAISRLHYLVKNGLSDALLASARLLGLSLQAPAVPQAAPQDGPEAGGQPDDEEIIRLVSLRQQAREARDFARADSIRDELAALGVSIKDSPQGPVWKRMGGVNAA</sequence>
<name>A0A149QS21_9PROT</name>
<dbReference type="AlphaFoldDB" id="A0A149QS21"/>
<dbReference type="Proteomes" id="UP000075573">
    <property type="component" value="Unassembled WGS sequence"/>
</dbReference>
<dbReference type="NCBIfam" id="TIGR00435">
    <property type="entry name" value="cysS"/>
    <property type="match status" value="1"/>
</dbReference>
<dbReference type="Pfam" id="PF01406">
    <property type="entry name" value="tRNA-synt_1e"/>
    <property type="match status" value="1"/>
</dbReference>
<feature type="binding site" evidence="10">
    <location>
        <position position="233"/>
    </location>
    <ligand>
        <name>Zn(2+)</name>
        <dbReference type="ChEBI" id="CHEBI:29105"/>
    </ligand>
</feature>
<feature type="binding site" evidence="10">
    <location>
        <position position="237"/>
    </location>
    <ligand>
        <name>Zn(2+)</name>
        <dbReference type="ChEBI" id="CHEBI:29105"/>
    </ligand>
</feature>
<dbReference type="EC" id="6.1.1.16" evidence="10"/>
<protein>
    <recommendedName>
        <fullName evidence="10">Cysteine--tRNA ligase</fullName>
        <ecNumber evidence="10">6.1.1.16</ecNumber>
    </recommendedName>
    <alternativeName>
        <fullName evidence="10">Cysteinyl-tRNA synthetase</fullName>
        <shortName evidence="10">CysRS</shortName>
    </alternativeName>
</protein>
<feature type="binding site" evidence="10">
    <location>
        <position position="208"/>
    </location>
    <ligand>
        <name>Zn(2+)</name>
        <dbReference type="ChEBI" id="CHEBI:29105"/>
    </ligand>
</feature>
<keyword evidence="10" id="KW-0963">Cytoplasm</keyword>
<comment type="similarity">
    <text evidence="1 10">Belongs to the class-I aminoacyl-tRNA synthetase family.</text>
</comment>
<dbReference type="EMBL" id="LHZB01000118">
    <property type="protein sequence ID" value="KXV00103.1"/>
    <property type="molecule type" value="Genomic_DNA"/>
</dbReference>
<dbReference type="GO" id="GO:0004817">
    <property type="term" value="F:cysteine-tRNA ligase activity"/>
    <property type="evidence" value="ECO:0007669"/>
    <property type="project" value="UniProtKB-UniRule"/>
</dbReference>
<feature type="binding site" evidence="10">
    <location>
        <position position="28"/>
    </location>
    <ligand>
        <name>Zn(2+)</name>
        <dbReference type="ChEBI" id="CHEBI:29105"/>
    </ligand>
</feature>
<dbReference type="InterPro" id="IPR015803">
    <property type="entry name" value="Cys-tRNA-ligase"/>
</dbReference>
<gene>
    <name evidence="10" type="primary">cysS</name>
    <name evidence="13" type="ORF">AD929_12850</name>
</gene>
<dbReference type="Gene3D" id="3.40.50.620">
    <property type="entry name" value="HUPs"/>
    <property type="match status" value="1"/>
</dbReference>
<evidence type="ECO:0000256" key="9">
    <source>
        <dbReference type="ARBA" id="ARBA00023146"/>
    </source>
</evidence>